<evidence type="ECO:0000313" key="5">
    <source>
        <dbReference type="EMBL" id="TQS18306.1"/>
    </source>
</evidence>
<evidence type="ECO:0000259" key="4">
    <source>
        <dbReference type="Pfam" id="PF13023"/>
    </source>
</evidence>
<dbReference type="InterPro" id="IPR006674">
    <property type="entry name" value="HD_domain"/>
</dbReference>
<dbReference type="GO" id="GO:0046872">
    <property type="term" value="F:metal ion binding"/>
    <property type="evidence" value="ECO:0007669"/>
    <property type="project" value="UniProtKB-KW"/>
</dbReference>
<dbReference type="Gene3D" id="1.10.3210.10">
    <property type="entry name" value="Hypothetical protein af1432"/>
    <property type="match status" value="1"/>
</dbReference>
<gene>
    <name evidence="5" type="ORF">FLX08_25385</name>
</gene>
<sequence length="331" mass="36691">MPITEHAFGSRGHSPGNTSHGADEWSATLGNQAVRETPWPRAGEQCEGGPMARDNAKNTGSPVGANTLMALMRDLAFPPCAIERSSVVPQDVTRRENDAEHSFTLGLAAVCLAPLIDPALDPGRIARYALVHDLPEVHAGDVSVYADPAEREKKAVREEEAREIIARDFGGTFPWLVEDLYRYKAQHDAESRFVYALDKLLPHVNVLLADHHPLRPTWAAYKRTEITARRKIRMSCPALLPLFDELCREFARRPHLFSGGVSPGVGDDDVRDGEQDRPADGAQHPQRQLDARPEHGGQGDENGPGRAGRHPREETRPRAAHDHRKSRARRQ</sequence>
<reference evidence="5 6" key="1">
    <citation type="submission" date="2019-07" db="EMBL/GenBank/DDBJ databases">
        <title>Microbispora hainanensis DSM 45428.</title>
        <authorList>
            <person name="Thawai C."/>
        </authorList>
    </citation>
    <scope>NUCLEOTIDE SEQUENCE [LARGE SCALE GENOMIC DNA]</scope>
    <source>
        <strain evidence="5 6">DSM 45428</strain>
    </source>
</reference>
<keyword evidence="2" id="KW-0378">Hydrolase</keyword>
<evidence type="ECO:0000256" key="3">
    <source>
        <dbReference type="SAM" id="MobiDB-lite"/>
    </source>
</evidence>
<feature type="domain" description="HD" evidence="4">
    <location>
        <begin position="82"/>
        <end position="216"/>
    </location>
</feature>
<dbReference type="GO" id="GO:0005737">
    <property type="term" value="C:cytoplasm"/>
    <property type="evidence" value="ECO:0007669"/>
    <property type="project" value="TreeGrafter"/>
</dbReference>
<dbReference type="SUPFAM" id="SSF109604">
    <property type="entry name" value="HD-domain/PDEase-like"/>
    <property type="match status" value="1"/>
</dbReference>
<proteinExistence type="predicted"/>
<accession>A0A544YNM9</accession>
<dbReference type="EMBL" id="VIRM01000034">
    <property type="protein sequence ID" value="TQS18306.1"/>
    <property type="molecule type" value="Genomic_DNA"/>
</dbReference>
<dbReference type="InterPro" id="IPR039356">
    <property type="entry name" value="YfbR/HDDC2"/>
</dbReference>
<feature type="compositionally biased region" description="Basic and acidic residues" evidence="3">
    <location>
        <begin position="310"/>
        <end position="320"/>
    </location>
</feature>
<feature type="compositionally biased region" description="Basic and acidic residues" evidence="3">
    <location>
        <begin position="287"/>
        <end position="298"/>
    </location>
</feature>
<protein>
    <submittedName>
        <fullName evidence="5">HD domain-containing protein</fullName>
    </submittedName>
</protein>
<evidence type="ECO:0000313" key="6">
    <source>
        <dbReference type="Proteomes" id="UP000316541"/>
    </source>
</evidence>
<evidence type="ECO:0000256" key="1">
    <source>
        <dbReference type="ARBA" id="ARBA00022723"/>
    </source>
</evidence>
<dbReference type="GO" id="GO:0002953">
    <property type="term" value="F:5'-deoxynucleotidase activity"/>
    <property type="evidence" value="ECO:0007669"/>
    <property type="project" value="InterPro"/>
</dbReference>
<dbReference type="PANTHER" id="PTHR11845:SF13">
    <property type="entry name" value="5'-DEOXYNUCLEOTIDASE HDDC2"/>
    <property type="match status" value="1"/>
</dbReference>
<organism evidence="5 6">
    <name type="scientific">Microbispora hainanensis</name>
    <dbReference type="NCBI Taxonomy" id="568844"/>
    <lineage>
        <taxon>Bacteria</taxon>
        <taxon>Bacillati</taxon>
        <taxon>Actinomycetota</taxon>
        <taxon>Actinomycetes</taxon>
        <taxon>Streptosporangiales</taxon>
        <taxon>Streptosporangiaceae</taxon>
        <taxon>Microbispora</taxon>
    </lineage>
</organism>
<feature type="compositionally biased region" description="Basic residues" evidence="3">
    <location>
        <begin position="321"/>
        <end position="331"/>
    </location>
</feature>
<keyword evidence="1" id="KW-0479">Metal-binding</keyword>
<evidence type="ECO:0000256" key="2">
    <source>
        <dbReference type="ARBA" id="ARBA00022801"/>
    </source>
</evidence>
<name>A0A544YNM9_9ACTN</name>
<feature type="region of interest" description="Disordered" evidence="3">
    <location>
        <begin position="258"/>
        <end position="331"/>
    </location>
</feature>
<dbReference type="AlphaFoldDB" id="A0A544YNM9"/>
<dbReference type="Proteomes" id="UP000316541">
    <property type="component" value="Unassembled WGS sequence"/>
</dbReference>
<dbReference type="PANTHER" id="PTHR11845">
    <property type="entry name" value="5'-DEOXYNUCLEOTIDASE HDDC2"/>
    <property type="match status" value="1"/>
</dbReference>
<feature type="region of interest" description="Disordered" evidence="3">
    <location>
        <begin position="1"/>
        <end position="60"/>
    </location>
</feature>
<dbReference type="Pfam" id="PF13023">
    <property type="entry name" value="HD_3"/>
    <property type="match status" value="1"/>
</dbReference>
<comment type="caution">
    <text evidence="5">The sequence shown here is derived from an EMBL/GenBank/DDBJ whole genome shotgun (WGS) entry which is preliminary data.</text>
</comment>